<evidence type="ECO:0008006" key="4">
    <source>
        <dbReference type="Google" id="ProtNLM"/>
    </source>
</evidence>
<name>A0A8T0BPA3_SILME</name>
<evidence type="ECO:0000313" key="3">
    <source>
        <dbReference type="Proteomes" id="UP000606274"/>
    </source>
</evidence>
<evidence type="ECO:0000313" key="2">
    <source>
        <dbReference type="EMBL" id="KAF7708173.1"/>
    </source>
</evidence>
<feature type="signal peptide" evidence="1">
    <location>
        <begin position="1"/>
        <end position="20"/>
    </location>
</feature>
<protein>
    <recommendedName>
        <fullName evidence="4">Apolipoprotein A-II</fullName>
    </recommendedName>
</protein>
<feature type="chain" id="PRO_5035842564" description="Apolipoprotein A-II" evidence="1">
    <location>
        <begin position="21"/>
        <end position="244"/>
    </location>
</feature>
<dbReference type="EMBL" id="JABFDY010000004">
    <property type="protein sequence ID" value="KAF7708173.1"/>
    <property type="molecule type" value="Genomic_DNA"/>
</dbReference>
<sequence length="244" mass="27464">MSKFVLLAVAMVLQVYLTMAEDPSETQGILERAKETYGELRTKVVDVGSTAYDLIQMYYEEQVKPVTDPYVEWAKEKASSVWERIKNQMSADESKGQKKPYCHKMKLALALIVALQVSLCLCEIPEPDQELVEKYDGLKTVFLKRLANAYANVHTTLEKLAEGTITGEKVKELAKDANENERLQAISKLAVAVFEEVQPAIDKARKAALGIYGEFLRPYFGIYLDTAINNIKPVLDTWLPAESH</sequence>
<keyword evidence="3" id="KW-1185">Reference proteome</keyword>
<reference evidence="2" key="1">
    <citation type="submission" date="2020-08" db="EMBL/GenBank/DDBJ databases">
        <title>Chromosome-level assembly of Southern catfish (Silurus meridionalis) provides insights into visual adaptation to the nocturnal and benthic lifestyles.</title>
        <authorList>
            <person name="Zhang Y."/>
            <person name="Wang D."/>
            <person name="Peng Z."/>
        </authorList>
    </citation>
    <scope>NUCLEOTIDE SEQUENCE</scope>
    <source>
        <strain evidence="2">SWU-2019-XX</strain>
        <tissue evidence="2">Muscle</tissue>
    </source>
</reference>
<accession>A0A8T0BPA3</accession>
<evidence type="ECO:0000256" key="1">
    <source>
        <dbReference type="SAM" id="SignalP"/>
    </source>
</evidence>
<dbReference type="Proteomes" id="UP000606274">
    <property type="component" value="Unassembled WGS sequence"/>
</dbReference>
<dbReference type="AlphaFoldDB" id="A0A8T0BPA3"/>
<comment type="caution">
    <text evidence="2">The sequence shown here is derived from an EMBL/GenBank/DDBJ whole genome shotgun (WGS) entry which is preliminary data.</text>
</comment>
<proteinExistence type="predicted"/>
<organism evidence="2 3">
    <name type="scientific">Silurus meridionalis</name>
    <name type="common">Southern catfish</name>
    <name type="synonym">Silurus soldatovi meridionalis</name>
    <dbReference type="NCBI Taxonomy" id="175797"/>
    <lineage>
        <taxon>Eukaryota</taxon>
        <taxon>Metazoa</taxon>
        <taxon>Chordata</taxon>
        <taxon>Craniata</taxon>
        <taxon>Vertebrata</taxon>
        <taxon>Euteleostomi</taxon>
        <taxon>Actinopterygii</taxon>
        <taxon>Neopterygii</taxon>
        <taxon>Teleostei</taxon>
        <taxon>Ostariophysi</taxon>
        <taxon>Siluriformes</taxon>
        <taxon>Siluridae</taxon>
        <taxon>Silurus</taxon>
    </lineage>
</organism>
<gene>
    <name evidence="2" type="ORF">HF521_017230</name>
</gene>
<keyword evidence="1" id="KW-0732">Signal</keyword>